<evidence type="ECO:0000313" key="3">
    <source>
        <dbReference type="Proteomes" id="UP001596364"/>
    </source>
</evidence>
<accession>A0ABW1XKZ3</accession>
<protein>
    <submittedName>
        <fullName evidence="2">FlgO family outer membrane protein</fullName>
    </submittedName>
</protein>
<dbReference type="InterPro" id="IPR041215">
    <property type="entry name" value="FlgO_dom"/>
</dbReference>
<name>A0ABW1XKZ3_9ALTE</name>
<comment type="caution">
    <text evidence="2">The sequence shown here is derived from an EMBL/GenBank/DDBJ whole genome shotgun (WGS) entry which is preliminary data.</text>
</comment>
<dbReference type="RefSeq" id="WP_131258299.1">
    <property type="nucleotide sequence ID" value="NZ_JBHSUS010000001.1"/>
</dbReference>
<sequence>MKALLPFVFTAFIAGCSTSPDVADTSRQLSGDEIPALGNVEYHTSELASELLSRIRVDRTSRIAVATFVPVTTLKSNLTEQNPLMLLGHQLEQGLITELSRRGWIAQDYKLTPDILLSGDSERVFSRSIEELAGSQPAEYFLSGTIVRQEAGAIVNARLVHVQSRDVIAAATKFFPAGLFWQEEQVTSRNGLLYRKTQ</sequence>
<evidence type="ECO:0000313" key="2">
    <source>
        <dbReference type="EMBL" id="MFC6440504.1"/>
    </source>
</evidence>
<reference evidence="3" key="1">
    <citation type="journal article" date="2019" name="Int. J. Syst. Evol. Microbiol.">
        <title>The Global Catalogue of Microorganisms (GCM) 10K type strain sequencing project: providing services to taxonomists for standard genome sequencing and annotation.</title>
        <authorList>
            <consortium name="The Broad Institute Genomics Platform"/>
            <consortium name="The Broad Institute Genome Sequencing Center for Infectious Disease"/>
            <person name="Wu L."/>
            <person name="Ma J."/>
        </authorList>
    </citation>
    <scope>NUCLEOTIDE SEQUENCE [LARGE SCALE GENOMIC DNA]</scope>
    <source>
        <strain evidence="3">CGMCC 1.16031</strain>
    </source>
</reference>
<dbReference type="InterPro" id="IPR014549">
    <property type="entry name" value="FlgO"/>
</dbReference>
<dbReference type="EMBL" id="JBHSUS010000001">
    <property type="protein sequence ID" value="MFC6440504.1"/>
    <property type="molecule type" value="Genomic_DNA"/>
</dbReference>
<gene>
    <name evidence="2" type="ORF">ACFP85_10135</name>
</gene>
<dbReference type="Pfam" id="PF17680">
    <property type="entry name" value="FlgO"/>
    <property type="match status" value="1"/>
</dbReference>
<feature type="domain" description="FlgO" evidence="1">
    <location>
        <begin position="46"/>
        <end position="177"/>
    </location>
</feature>
<dbReference type="PIRSF" id="PIRSF028688">
    <property type="entry name" value="UCP_imp_028688"/>
    <property type="match status" value="1"/>
</dbReference>
<organism evidence="2 3">
    <name type="scientific">Pseudobowmanella zhangzhouensis</name>
    <dbReference type="NCBI Taxonomy" id="1537679"/>
    <lineage>
        <taxon>Bacteria</taxon>
        <taxon>Pseudomonadati</taxon>
        <taxon>Pseudomonadota</taxon>
        <taxon>Gammaproteobacteria</taxon>
        <taxon>Alteromonadales</taxon>
        <taxon>Alteromonadaceae</taxon>
    </lineage>
</organism>
<evidence type="ECO:0000259" key="1">
    <source>
        <dbReference type="Pfam" id="PF17680"/>
    </source>
</evidence>
<keyword evidence="3" id="KW-1185">Reference proteome</keyword>
<dbReference type="Proteomes" id="UP001596364">
    <property type="component" value="Unassembled WGS sequence"/>
</dbReference>
<dbReference type="PROSITE" id="PS51257">
    <property type="entry name" value="PROKAR_LIPOPROTEIN"/>
    <property type="match status" value="1"/>
</dbReference>
<proteinExistence type="predicted"/>